<evidence type="ECO:0008006" key="3">
    <source>
        <dbReference type="Google" id="ProtNLM"/>
    </source>
</evidence>
<keyword evidence="2" id="KW-1185">Reference proteome</keyword>
<name>A0A4R6QNS0_9BURK</name>
<evidence type="ECO:0000313" key="2">
    <source>
        <dbReference type="Proteomes" id="UP000295361"/>
    </source>
</evidence>
<dbReference type="Gene3D" id="3.10.450.50">
    <property type="match status" value="1"/>
</dbReference>
<accession>A0A4R6QNS0</accession>
<dbReference type="Proteomes" id="UP000295361">
    <property type="component" value="Unassembled WGS sequence"/>
</dbReference>
<organism evidence="1 2">
    <name type="scientific">Roseateles toxinivorans</name>
    <dbReference type="NCBI Taxonomy" id="270368"/>
    <lineage>
        <taxon>Bacteria</taxon>
        <taxon>Pseudomonadati</taxon>
        <taxon>Pseudomonadota</taxon>
        <taxon>Betaproteobacteria</taxon>
        <taxon>Burkholderiales</taxon>
        <taxon>Sphaerotilaceae</taxon>
        <taxon>Roseateles</taxon>
    </lineage>
</organism>
<dbReference type="NCBIfam" id="TIGR02292">
    <property type="entry name" value="ygfB_yecA"/>
    <property type="match status" value="1"/>
</dbReference>
<dbReference type="InParanoid" id="A0A4R6QNS0"/>
<dbReference type="RefSeq" id="WP_133701572.1">
    <property type="nucleotide sequence ID" value="NZ_SNXS01000003.1"/>
</dbReference>
<dbReference type="InterPro" id="IPR011978">
    <property type="entry name" value="YgfB-like"/>
</dbReference>
<dbReference type="InterPro" id="IPR004027">
    <property type="entry name" value="SEC_C_motif"/>
</dbReference>
<dbReference type="SUPFAM" id="SSF101327">
    <property type="entry name" value="YgfB-like"/>
    <property type="match status" value="1"/>
</dbReference>
<dbReference type="EMBL" id="SNXS01000003">
    <property type="protein sequence ID" value="TDP71572.1"/>
    <property type="molecule type" value="Genomic_DNA"/>
</dbReference>
<dbReference type="OrthoDB" id="570299at2"/>
<proteinExistence type="predicted"/>
<evidence type="ECO:0000313" key="1">
    <source>
        <dbReference type="EMBL" id="TDP71572.1"/>
    </source>
</evidence>
<dbReference type="Pfam" id="PF02810">
    <property type="entry name" value="SEC-C"/>
    <property type="match status" value="1"/>
</dbReference>
<dbReference type="Pfam" id="PF03695">
    <property type="entry name" value="UPF0149"/>
    <property type="match status" value="1"/>
</dbReference>
<gene>
    <name evidence="1" type="ORF">DES47_103553</name>
</gene>
<reference evidence="1 2" key="1">
    <citation type="submission" date="2019-03" db="EMBL/GenBank/DDBJ databases">
        <title>Genomic Encyclopedia of Type Strains, Phase IV (KMG-IV): sequencing the most valuable type-strain genomes for metagenomic binning, comparative biology and taxonomic classification.</title>
        <authorList>
            <person name="Goeker M."/>
        </authorList>
    </citation>
    <scope>NUCLEOTIDE SEQUENCE [LARGE SCALE GENOMIC DNA]</scope>
    <source>
        <strain evidence="1 2">DSM 16998</strain>
    </source>
</reference>
<dbReference type="InterPro" id="IPR036255">
    <property type="entry name" value="YgfB-like_sf"/>
</dbReference>
<protein>
    <recommendedName>
        <fullName evidence="3">YecA family protein</fullName>
    </recommendedName>
</protein>
<comment type="caution">
    <text evidence="1">The sequence shown here is derived from an EMBL/GenBank/DDBJ whole genome shotgun (WGS) entry which is preliminary data.</text>
</comment>
<sequence>MKRLVSTPEELERLATLLQDLSDSQPDDEAVPLDFLDGYLTALISGPTVVTPIAALSELFGDDWSAAFKETADMQEFVALLTQRWNVIASQIDPDRLMQSPDDLSLSPLITELPPELHAELIKKGLMTAEDAALMPAAGALWAEGYLQALDNHADSWTIKDPESEAGVLFDELLNSIAAVMLPEGDERNEYLQATYERTDVSADEVLNDALFAAQDMRLFWIHYAPKPEPRRVEELPGRNDPCPCGSGKKFKLCHGAPSSLH</sequence>
<dbReference type="SUPFAM" id="SSF103642">
    <property type="entry name" value="Sec-C motif"/>
    <property type="match status" value="1"/>
</dbReference>
<dbReference type="AlphaFoldDB" id="A0A4R6QNS0"/>